<gene>
    <name evidence="2" type="ORF">TPAB3V08_LOCUS2944</name>
</gene>
<accession>A0ABN7NSI0</accession>
<feature type="region of interest" description="Disordered" evidence="1">
    <location>
        <begin position="806"/>
        <end position="835"/>
    </location>
</feature>
<evidence type="ECO:0000256" key="1">
    <source>
        <dbReference type="SAM" id="MobiDB-lite"/>
    </source>
</evidence>
<proteinExistence type="predicted"/>
<evidence type="ECO:0008006" key="4">
    <source>
        <dbReference type="Google" id="ProtNLM"/>
    </source>
</evidence>
<feature type="compositionally biased region" description="Polar residues" evidence="1">
    <location>
        <begin position="1396"/>
        <end position="1411"/>
    </location>
</feature>
<feature type="compositionally biased region" description="Low complexity" evidence="1">
    <location>
        <begin position="230"/>
        <end position="243"/>
    </location>
</feature>
<feature type="compositionally biased region" description="Polar residues" evidence="1">
    <location>
        <begin position="1418"/>
        <end position="1427"/>
    </location>
</feature>
<feature type="compositionally biased region" description="Basic and acidic residues" evidence="1">
    <location>
        <begin position="516"/>
        <end position="534"/>
    </location>
</feature>
<feature type="region of interest" description="Disordered" evidence="1">
    <location>
        <begin position="734"/>
        <end position="753"/>
    </location>
</feature>
<organism evidence="2 3">
    <name type="scientific">Timema podura</name>
    <name type="common">Walking stick</name>
    <dbReference type="NCBI Taxonomy" id="61482"/>
    <lineage>
        <taxon>Eukaryota</taxon>
        <taxon>Metazoa</taxon>
        <taxon>Ecdysozoa</taxon>
        <taxon>Arthropoda</taxon>
        <taxon>Hexapoda</taxon>
        <taxon>Insecta</taxon>
        <taxon>Pterygota</taxon>
        <taxon>Neoptera</taxon>
        <taxon>Polyneoptera</taxon>
        <taxon>Phasmatodea</taxon>
        <taxon>Timematodea</taxon>
        <taxon>Timematoidea</taxon>
        <taxon>Timematidae</taxon>
        <taxon>Timema</taxon>
    </lineage>
</organism>
<dbReference type="Proteomes" id="UP001153148">
    <property type="component" value="Unassembled WGS sequence"/>
</dbReference>
<keyword evidence="3" id="KW-1185">Reference proteome</keyword>
<evidence type="ECO:0000313" key="2">
    <source>
        <dbReference type="EMBL" id="CAG2055946.1"/>
    </source>
</evidence>
<dbReference type="EMBL" id="CAJPIN010003132">
    <property type="protein sequence ID" value="CAG2055946.1"/>
    <property type="molecule type" value="Genomic_DNA"/>
</dbReference>
<feature type="compositionally biased region" description="Polar residues" evidence="1">
    <location>
        <begin position="90"/>
        <end position="99"/>
    </location>
</feature>
<feature type="compositionally biased region" description="Low complexity" evidence="1">
    <location>
        <begin position="1611"/>
        <end position="1623"/>
    </location>
</feature>
<comment type="caution">
    <text evidence="2">The sequence shown here is derived from an EMBL/GenBank/DDBJ whole genome shotgun (WGS) entry which is preliminary data.</text>
</comment>
<feature type="region of interest" description="Disordered" evidence="1">
    <location>
        <begin position="1"/>
        <end position="22"/>
    </location>
</feature>
<feature type="region of interest" description="Disordered" evidence="1">
    <location>
        <begin position="1611"/>
        <end position="1659"/>
    </location>
</feature>
<reference evidence="2" key="1">
    <citation type="submission" date="2021-03" db="EMBL/GenBank/DDBJ databases">
        <authorList>
            <person name="Tran Van P."/>
        </authorList>
    </citation>
    <scope>NUCLEOTIDE SEQUENCE</scope>
</reference>
<name>A0ABN7NSI0_TIMPD</name>
<feature type="region of interest" description="Disordered" evidence="1">
    <location>
        <begin position="473"/>
        <end position="555"/>
    </location>
</feature>
<feature type="region of interest" description="Disordered" evidence="1">
    <location>
        <begin position="203"/>
        <end position="252"/>
    </location>
</feature>
<feature type="compositionally biased region" description="Polar residues" evidence="1">
    <location>
        <begin position="808"/>
        <end position="819"/>
    </location>
</feature>
<feature type="region of interest" description="Disordered" evidence="1">
    <location>
        <begin position="90"/>
        <end position="135"/>
    </location>
</feature>
<feature type="compositionally biased region" description="Polar residues" evidence="1">
    <location>
        <begin position="739"/>
        <end position="753"/>
    </location>
</feature>
<feature type="compositionally biased region" description="Basic and acidic residues" evidence="1">
    <location>
        <begin position="854"/>
        <end position="864"/>
    </location>
</feature>
<feature type="region of interest" description="Disordered" evidence="1">
    <location>
        <begin position="852"/>
        <end position="890"/>
    </location>
</feature>
<feature type="compositionally biased region" description="Low complexity" evidence="1">
    <location>
        <begin position="203"/>
        <end position="221"/>
    </location>
</feature>
<feature type="region of interest" description="Disordered" evidence="1">
    <location>
        <begin position="1396"/>
        <end position="1449"/>
    </location>
</feature>
<feature type="compositionally biased region" description="Basic residues" evidence="1">
    <location>
        <begin position="1633"/>
        <end position="1642"/>
    </location>
</feature>
<sequence>MPPSKKVQGAVKRPTLVKKGKKDAIKLDKVKIRDNESTSLLKKKHLANDVPKSNLKTEKIVVPAIAPKCTPSKASKKEFYVEQVDINLSNNRSHNTRSQKLFDKPTKKRNSSVDITSKKKKRKLERTTPHSYEQYDNESVLSEMSHATMFAHECETSPKQNSSELFCFEEDQAQITQFNINTSSPLKIEIPSDYSPLVFSANTSKNLSSPSSSDIKASPSKPRQRSRFIRNNSQSSDRSSESTGRTRKFFPRISKELSTSKESLVSSKSSYSNVKPECSNSDIDDGLISDISLNDSISLNRTMICSPYVQVQVMSDELLHHWSKTTENKSSCASLKGKVSNVNSSPSLVNTTKPTTKQPLSIKNKIDIVESSLPTTKKCLVTSKKYVTTSSPKQSSAIENKNLYSPSFDILNESLVPDQHKVGKGNSLSNICMPSSPTLNNAKLSLSQLTKSEAQVDSKKVFTHNHDVIKDKEIGDSLQRRSRRHLSESSSDSRISMSRDIDEVESVSKMSSEAQVDSKKIVTHSHDVMEDKEMSNSLRRRLRRNLSESSSDSRLSISRDIDEVESLSKISSQVSPTKQKIAHKLNFPYQQINLNVAEVKHLDLKQIALCDTPESISNNSSTTSKINAPSILKDDEEKNFCHETETNSYKSLHLVSTYDSDQVNTTIPAQKQTVMLKALQTPASKYAVGETPSIVCEDISLKLSKSAEALGSDQATSKQNLVQVEGHKVATSDDKTPVTIKSTPQCTSSLDCNSRATATTSNKRFRLKRNFSSNLSKSNTVQTSSDMYPIEQEKLCFQKTTEKLIPSVQLSPSTPTSMSDPAVSGHLRDEDNESDEDLDAISLFAETDIGFEQRPAEVRPKNIHPDNPFAKSDSDSDISNNSDNESRPLELPVPEFMHYLNKEKESHQTITNIPLNDKVDSNVDFPRWRNDNYQECDQSSCNENDGSECSIEVPFGEELDSHNTSSLTAEDRFDTCDDAHSMAEEREFETENENKYFAEEEDNLEDLHYNGTANNDSPNLPDKAAEQHCETNIAHYMSGYLRQHGITEDVTPMGYHSPSQHSSSSCRKPQEGKFCFTFLKHGNCKKYPHNCNYNHCVPHHSLSAPIEAGNYLLFTYSKGFNHASNFILTSLIKEIIDKNETNINRNDQELWDILVKMLLKCGKPLVSLLNTLINTFVSIISDLPLKSFDSAISLLLIVAKYNSLHPTWSSVKALIWATDLKGTVDVVTKYINVCNTLSTPDKEFIVDVYKYFIELNPAIKNCEDISVRKFASVLQKNGLTHFANNLKIIAPKAFGLKPSEHKPGPSFTATIKKCDESQQNSSGSMSGLMEMGPHLPQERRSNVLLPPAKVPIPPKRLNNTPRFSAESINNTFVKHDSQVPNTFSDTDLRNRLQISHNSSASSQECSPQEKLTSVRAELSTQHNNRNMNMKRVTRRGEQPSPLDSIPDQIDHSLHSQNITRVPKLTNSNPHNVHLSNANISSNSTFQERSSDDLDYADTMSSYVHNNEERFNEPLSYTDNINKPFYSISSTKHPIGNTTFGPKLFFPPGIRAGLNIRDSGGKYWEDEDYSTHASSLPLPDSSRETFQDMAQLSNFSTQRPFEFQGKYGPNFQCPQRPQLPPQLLSNKPPQGPKLHNRVRRRRQSQTQWHPIHEPPNSNCGPVNEDECRRVFEQEWNLTLKNLKGGDYRSVNARLNNWKNRAERNEFCARVYQELIRNGESAAPNFRRLVESAGNPHLFSNRRDFQK</sequence>
<protein>
    <recommendedName>
        <fullName evidence="4">C3H1-type domain-containing protein</fullName>
    </recommendedName>
</protein>
<evidence type="ECO:0000313" key="3">
    <source>
        <dbReference type="Proteomes" id="UP001153148"/>
    </source>
</evidence>
<feature type="compositionally biased region" description="Low complexity" evidence="1">
    <location>
        <begin position="488"/>
        <end position="498"/>
    </location>
</feature>